<dbReference type="PATRIC" id="fig|883126.3.peg.1441"/>
<comment type="caution">
    <text evidence="3">The sequence shown here is derived from an EMBL/GenBank/DDBJ whole genome shotgun (WGS) entry which is preliminary data.</text>
</comment>
<dbReference type="EMBL" id="AGZI01000016">
    <property type="protein sequence ID" value="EKU83337.1"/>
    <property type="molecule type" value="Genomic_DNA"/>
</dbReference>
<proteinExistence type="predicted"/>
<evidence type="ECO:0000259" key="2">
    <source>
        <dbReference type="Pfam" id="PF00656"/>
    </source>
</evidence>
<dbReference type="SUPFAM" id="SSF52129">
    <property type="entry name" value="Caspase-like"/>
    <property type="match status" value="1"/>
</dbReference>
<keyword evidence="4" id="KW-1185">Reference proteome</keyword>
<sequence length="431" mass="47285">MITSAFLRAAVVAVALVLSGCAANQLHGYQHAYYAYNVPESLMQSIQAKLRQHGLPGATIKRDLVGRVQLVGSYANEDEVDRAFMIVQSVVGIKSTSPFYPAGVRVKRIEDEVREQQVASLSEAERRAPARNIALVVGINTFKDHTRISAVPGEDDARVVVKAARGAGYQVTELLGSSATKAAIERELGRIERTLRPQDQLFVYISSHGNAPLPTSRGGDQRKMSIVAWDSNAGGADRTEQELNLQRTSVADTLVQNLARKPTRNTRIFIDTCYSGDMLRGFPDQSGGYILAANGGRVERAGLPLQSWTGAAYTTKAIRFVDDRPQPGEVRQDKADIAGDRAYAIITATSEGELSLAPESNGTFMLGNRELKGSYFTQAFFAFLEEEKGHVEPAFDRARQFTSDMARKVSRARMTQVPRHFATETAILNRF</sequence>
<dbReference type="HOGENOM" id="CLU_564609_0_0_4"/>
<keyword evidence="1" id="KW-0732">Signal</keyword>
<protein>
    <recommendedName>
        <fullName evidence="2">Peptidase C14 caspase domain-containing protein</fullName>
    </recommendedName>
</protein>
<evidence type="ECO:0000313" key="3">
    <source>
        <dbReference type="EMBL" id="EKU83337.1"/>
    </source>
</evidence>
<evidence type="ECO:0000313" key="4">
    <source>
        <dbReference type="Proteomes" id="UP000009874"/>
    </source>
</evidence>
<dbReference type="InterPro" id="IPR029030">
    <property type="entry name" value="Caspase-like_dom_sf"/>
</dbReference>
<dbReference type="InterPro" id="IPR011600">
    <property type="entry name" value="Pept_C14_caspase"/>
</dbReference>
<evidence type="ECO:0000256" key="1">
    <source>
        <dbReference type="SAM" id="SignalP"/>
    </source>
</evidence>
<reference evidence="3 4" key="1">
    <citation type="submission" date="2012-09" db="EMBL/GenBank/DDBJ databases">
        <title>The Genome Sequence of Massilia timonae CCUG 45783.</title>
        <authorList>
            <consortium name="The Broad Institute Genome Sequencing Platform"/>
            <person name="Earl A."/>
            <person name="Ward D."/>
            <person name="Feldgarden M."/>
            <person name="Gevers D."/>
            <person name="Huys G."/>
            <person name="Walker B."/>
            <person name="Young S.K."/>
            <person name="Zeng Q."/>
            <person name="Gargeya S."/>
            <person name="Fitzgerald M."/>
            <person name="Haas B."/>
            <person name="Abouelleil A."/>
            <person name="Alvarado L."/>
            <person name="Arachchi H.M."/>
            <person name="Berlin A.M."/>
            <person name="Chapman S.B."/>
            <person name="Goldberg J."/>
            <person name="Griggs A."/>
            <person name="Gujja S."/>
            <person name="Hansen M."/>
            <person name="Howarth C."/>
            <person name="Imamovic A."/>
            <person name="Larimer J."/>
            <person name="McCowen C."/>
            <person name="Montmayeur A."/>
            <person name="Murphy C."/>
            <person name="Neiman D."/>
            <person name="Pearson M."/>
            <person name="Priest M."/>
            <person name="Roberts A."/>
            <person name="Saif S."/>
            <person name="Shea T."/>
            <person name="Sisk P."/>
            <person name="Sykes S."/>
            <person name="Wortman J."/>
            <person name="Nusbaum C."/>
            <person name="Birren B."/>
        </authorList>
    </citation>
    <scope>NUCLEOTIDE SEQUENCE [LARGE SCALE GENOMIC DNA]</scope>
    <source>
        <strain evidence="3 4">CCUG 45783</strain>
    </source>
</reference>
<name>K9DXK4_9BURK</name>
<dbReference type="AlphaFoldDB" id="K9DXK4"/>
<dbReference type="Gene3D" id="3.40.50.1460">
    <property type="match status" value="1"/>
</dbReference>
<feature type="chain" id="PRO_5003926500" description="Peptidase C14 caspase domain-containing protein" evidence="1">
    <location>
        <begin position="23"/>
        <end position="431"/>
    </location>
</feature>
<organism evidence="3 4">
    <name type="scientific">Massilia timonae CCUG 45783</name>
    <dbReference type="NCBI Taxonomy" id="883126"/>
    <lineage>
        <taxon>Bacteria</taxon>
        <taxon>Pseudomonadati</taxon>
        <taxon>Pseudomonadota</taxon>
        <taxon>Betaproteobacteria</taxon>
        <taxon>Burkholderiales</taxon>
        <taxon>Oxalobacteraceae</taxon>
        <taxon>Telluria group</taxon>
        <taxon>Massilia</taxon>
    </lineage>
</organism>
<dbReference type="OrthoDB" id="8781658at2"/>
<feature type="domain" description="Peptidase C14 caspase" evidence="2">
    <location>
        <begin position="131"/>
        <end position="421"/>
    </location>
</feature>
<dbReference type="Proteomes" id="UP000009874">
    <property type="component" value="Unassembled WGS sequence"/>
</dbReference>
<feature type="signal peptide" evidence="1">
    <location>
        <begin position="1"/>
        <end position="22"/>
    </location>
</feature>
<dbReference type="GO" id="GO:0006508">
    <property type="term" value="P:proteolysis"/>
    <property type="evidence" value="ECO:0007669"/>
    <property type="project" value="InterPro"/>
</dbReference>
<dbReference type="eggNOG" id="COG4249">
    <property type="taxonomic scope" value="Bacteria"/>
</dbReference>
<dbReference type="Pfam" id="PF00656">
    <property type="entry name" value="Peptidase_C14"/>
    <property type="match status" value="1"/>
</dbReference>
<accession>K9DXK4</accession>
<dbReference type="GO" id="GO:0004197">
    <property type="term" value="F:cysteine-type endopeptidase activity"/>
    <property type="evidence" value="ECO:0007669"/>
    <property type="project" value="InterPro"/>
</dbReference>
<dbReference type="RefSeq" id="WP_005665191.1">
    <property type="nucleotide sequence ID" value="NZ_JH992922.1"/>
</dbReference>
<gene>
    <name evidence="3" type="ORF">HMPREF9710_01424</name>
</gene>